<keyword evidence="2" id="KW-0378">Hydrolase</keyword>
<dbReference type="InterPro" id="IPR036380">
    <property type="entry name" value="Isochorismatase-like_sf"/>
</dbReference>
<dbReference type="CDD" id="cd01014">
    <property type="entry name" value="nicotinamidase_related"/>
    <property type="match status" value="1"/>
</dbReference>
<dbReference type="GO" id="GO:0016787">
    <property type="term" value="F:hydrolase activity"/>
    <property type="evidence" value="ECO:0007669"/>
    <property type="project" value="UniProtKB-KW"/>
</dbReference>
<evidence type="ECO:0000313" key="4">
    <source>
        <dbReference type="Proteomes" id="UP000076882"/>
    </source>
</evidence>
<sequence>MADVLIIIDMQVGVCRGSQPVANLATVIAGIQQRMTSYRAQNKPIVFVQHHDADLVTGSADWQMIPELPIEATDIVVQKTHANAFYHTDLQAQLTAIGCQTLEICGAQVEFCVDTTVKMAHGLGYHLEMVRGLTTTTANSMMSAQQTIDFYQDRIWNHRFLTLVTASGRIDDLLEKTGD</sequence>
<gene>
    <name evidence="3" type="ORF">Lp19_3066</name>
</gene>
<dbReference type="Pfam" id="PF00857">
    <property type="entry name" value="Isochorismatase"/>
    <property type="match status" value="1"/>
</dbReference>
<dbReference type="InterPro" id="IPR000868">
    <property type="entry name" value="Isochorismatase-like_dom"/>
</dbReference>
<evidence type="ECO:0000313" key="3">
    <source>
        <dbReference type="EMBL" id="KZU91780.1"/>
    </source>
</evidence>
<dbReference type="RefSeq" id="WP_044430686.1">
    <property type="nucleotide sequence ID" value="NZ_CP010528.1"/>
</dbReference>
<dbReference type="PANTHER" id="PTHR43540">
    <property type="entry name" value="PEROXYUREIDOACRYLATE/UREIDOACRYLATE AMIDOHYDROLASE-RELATED"/>
    <property type="match status" value="1"/>
</dbReference>
<dbReference type="SUPFAM" id="SSF52499">
    <property type="entry name" value="Isochorismatase-like hydrolases"/>
    <property type="match status" value="1"/>
</dbReference>
<reference evidence="3 4" key="1">
    <citation type="submission" date="2016-03" db="EMBL/GenBank/DDBJ databases">
        <title>Comparative genomics of 54 Lactobacillus plantarum strains reveals genomic uncoupling from niche constraints.</title>
        <authorList>
            <person name="Martino M.E."/>
        </authorList>
    </citation>
    <scope>NUCLEOTIDE SEQUENCE [LARGE SCALE GENOMIC DNA]</scope>
    <source>
        <strain evidence="3 4">19.1</strain>
    </source>
</reference>
<accession>A0A162GB94</accession>
<comment type="similarity">
    <text evidence="1">Belongs to the isochorismatase family.</text>
</comment>
<evidence type="ECO:0000256" key="2">
    <source>
        <dbReference type="ARBA" id="ARBA00022801"/>
    </source>
</evidence>
<dbReference type="Proteomes" id="UP000076882">
    <property type="component" value="Unassembled WGS sequence"/>
</dbReference>
<name>A0A162GB94_LACPN</name>
<protein>
    <submittedName>
        <fullName evidence="3">Isochorismatase</fullName>
    </submittedName>
</protein>
<dbReference type="PATRIC" id="fig|1590.144.peg.1427"/>
<dbReference type="PANTHER" id="PTHR43540:SF14">
    <property type="entry name" value="ISOCHORISMATASE"/>
    <property type="match status" value="1"/>
</dbReference>
<evidence type="ECO:0000256" key="1">
    <source>
        <dbReference type="ARBA" id="ARBA00006336"/>
    </source>
</evidence>
<dbReference type="EMBL" id="LUXM01000040">
    <property type="protein sequence ID" value="KZU91780.1"/>
    <property type="molecule type" value="Genomic_DNA"/>
</dbReference>
<comment type="caution">
    <text evidence="3">The sequence shown here is derived from an EMBL/GenBank/DDBJ whole genome shotgun (WGS) entry which is preliminary data.</text>
</comment>
<dbReference type="InterPro" id="IPR050272">
    <property type="entry name" value="Isochorismatase-like_hydrls"/>
</dbReference>
<organism evidence="3 4">
    <name type="scientific">Lactiplantibacillus plantarum</name>
    <name type="common">Lactobacillus plantarum</name>
    <dbReference type="NCBI Taxonomy" id="1590"/>
    <lineage>
        <taxon>Bacteria</taxon>
        <taxon>Bacillati</taxon>
        <taxon>Bacillota</taxon>
        <taxon>Bacilli</taxon>
        <taxon>Lactobacillales</taxon>
        <taxon>Lactobacillaceae</taxon>
        <taxon>Lactiplantibacillus</taxon>
    </lineage>
</organism>
<dbReference type="KEGG" id="lpb:SH83_06900"/>
<dbReference type="Gene3D" id="3.40.50.850">
    <property type="entry name" value="Isochorismatase-like"/>
    <property type="match status" value="1"/>
</dbReference>
<proteinExistence type="inferred from homology"/>
<dbReference type="AlphaFoldDB" id="A0A162GB94"/>